<reference evidence="2" key="1">
    <citation type="submission" date="2018-02" db="EMBL/GenBank/DDBJ databases">
        <authorList>
            <person name="Cohen D.B."/>
            <person name="Kent A.D."/>
        </authorList>
    </citation>
    <scope>NUCLEOTIDE SEQUENCE</scope>
</reference>
<dbReference type="GO" id="GO:0010073">
    <property type="term" value="P:meristem maintenance"/>
    <property type="evidence" value="ECO:0007669"/>
    <property type="project" value="InterPro"/>
</dbReference>
<dbReference type="PANTHER" id="PTHR46033">
    <property type="entry name" value="PROTEIN MAIN-LIKE 2"/>
    <property type="match status" value="1"/>
</dbReference>
<protein>
    <recommendedName>
        <fullName evidence="3">Aminotransferase-like plant mobile domain-containing protein</fullName>
    </recommendedName>
</protein>
<dbReference type="EMBL" id="OIVN01004546">
    <property type="protein sequence ID" value="SPD17983.1"/>
    <property type="molecule type" value="Genomic_DNA"/>
</dbReference>
<accession>A0A2N9I1W2</accession>
<feature type="region of interest" description="Disordered" evidence="1">
    <location>
        <begin position="1"/>
        <end position="41"/>
    </location>
</feature>
<evidence type="ECO:0008006" key="3">
    <source>
        <dbReference type="Google" id="ProtNLM"/>
    </source>
</evidence>
<dbReference type="PANTHER" id="PTHR46033:SF8">
    <property type="entry name" value="PROTEIN MAINTENANCE OF MERISTEMS-LIKE"/>
    <property type="match status" value="1"/>
</dbReference>
<evidence type="ECO:0000313" key="2">
    <source>
        <dbReference type="EMBL" id="SPD17983.1"/>
    </source>
</evidence>
<feature type="compositionally biased region" description="Acidic residues" evidence="1">
    <location>
        <begin position="31"/>
        <end position="40"/>
    </location>
</feature>
<name>A0A2N9I1W2_FAGSY</name>
<feature type="region of interest" description="Disordered" evidence="1">
    <location>
        <begin position="603"/>
        <end position="624"/>
    </location>
</feature>
<feature type="region of interest" description="Disordered" evidence="1">
    <location>
        <begin position="63"/>
        <end position="123"/>
    </location>
</feature>
<sequence length="624" mass="69269">MSDRGSGSGGHRRSDRLAKGKAVAYAPESSPDTDDEYDAMEDVRTRVDASLARDLQAEFDAEAAGLAPSAARAPPRPGVPSVTTGSSDAPPAAPRRAHTRSTGILPSRLKRQRSEGIPDSAGTIPEDYVAPGFRYPPHGGIRPRYPVAVEISDTPLLTNLLAHPSSLVRRCQVPSYFHMSLPIALAEVGGPSLADSLAVSRPEYKEFLIELGFGPFLSIPYVSVYHPAVWCFIERFFHHTGTFHLSTCEMAVLPVDWSAILGIRFGGRAPPSEPIDGFEAREILGLADRDATEGTRRPSVRIRYLADVLRRDREEPPTELRYRQWAAYFYLSAAFSGTTGPLFPRPLSSISFLGFWQFTVFWAFEHFPTFAPSRLPLASDPDFPLARRWDTSRIERMTTCTLLELRMTVDCLRDADIIFQPYSAALSQRPEVFRAVALSRLRLWIRTTRSWELLLGERTVRQLGDEAVVPVDPSPLMTIEDYIPRAPSDPYIAGVSAYPSLVREGVPYQEWFEQVSLGSLMSLHEVEGGRVMGGVAMDSHHIRSSGQIERLEGEILRLQLELSVSVDRHTADMDRVQGEMASMQTEATRREGEMVQMQRDLAQSRRDLGSRDAALAAQAAPYGD</sequence>
<dbReference type="InterPro" id="IPR044824">
    <property type="entry name" value="MAIN-like"/>
</dbReference>
<dbReference type="AlphaFoldDB" id="A0A2N9I1W2"/>
<organism evidence="2">
    <name type="scientific">Fagus sylvatica</name>
    <name type="common">Beechnut</name>
    <dbReference type="NCBI Taxonomy" id="28930"/>
    <lineage>
        <taxon>Eukaryota</taxon>
        <taxon>Viridiplantae</taxon>
        <taxon>Streptophyta</taxon>
        <taxon>Embryophyta</taxon>
        <taxon>Tracheophyta</taxon>
        <taxon>Spermatophyta</taxon>
        <taxon>Magnoliopsida</taxon>
        <taxon>eudicotyledons</taxon>
        <taxon>Gunneridae</taxon>
        <taxon>Pentapetalae</taxon>
        <taxon>rosids</taxon>
        <taxon>fabids</taxon>
        <taxon>Fagales</taxon>
        <taxon>Fagaceae</taxon>
        <taxon>Fagus</taxon>
    </lineage>
</organism>
<evidence type="ECO:0000256" key="1">
    <source>
        <dbReference type="SAM" id="MobiDB-lite"/>
    </source>
</evidence>
<proteinExistence type="predicted"/>
<gene>
    <name evidence="2" type="ORF">FSB_LOCUS45865</name>
</gene>
<feature type="compositionally biased region" description="Low complexity" evidence="1">
    <location>
        <begin position="63"/>
        <end position="73"/>
    </location>
</feature>